<dbReference type="SUPFAM" id="SSF53756">
    <property type="entry name" value="UDP-Glycosyltransferase/glycogen phosphorylase"/>
    <property type="match status" value="2"/>
</dbReference>
<evidence type="ECO:0000259" key="7">
    <source>
        <dbReference type="Pfam" id="PF00534"/>
    </source>
</evidence>
<feature type="domain" description="Glycosyl transferase family 1" evidence="7">
    <location>
        <begin position="664"/>
        <end position="800"/>
    </location>
</feature>
<keyword evidence="4" id="KW-0808">Transferase</keyword>
<evidence type="ECO:0000256" key="5">
    <source>
        <dbReference type="ARBA" id="ARBA00022944"/>
    </source>
</evidence>
<sequence>MPLPLPSALARPLRILARTAKSERLAAARTRAIRPRTVLYESFGGNGALCNPEAIFRGLLADPDFTDLSHVWAVRPGTADELRAEFAGAENVTFVERDSADYWEALSTARYLINNATFPPQFGKRRGQVYVNTWHGTPLKLMGFDMPGGAWESANTLRNFLSADFLLAANPFMAETMYEGAYQLRNLYQGLIVEEGYPRIDRQRLTDADSRALRSVLSARLGAELADDRIVLFAPTWRGASFASPDADLERLAAQVASLRSELGDGVQVLLKTHQVVHDLAARVPALRDVLVPNSIPSNVLLGAADALVTDYSSIFFDYLATGRPIGFLVPDDAEYEAQRGTYMSLDELPGPVERDASVLGRRLRGLLNGEDPQHPRYIEWAQRFVPFDDGSATARVIDVVFRGRTEGHRVRRAASDDRPRLLLYLGGMRLNGITSSAVNLVNTIDPDRYDVTVLMALPRGAVTRLNQERIDPRVRQVFRIGGMNGPKYRQVLRRLDDRSTDPLRAHAHAGHGRLWQDEWSRIFGAARFDWIADFSGYSPFWAHLMLHSPSAVRAIWLHNEMAADRERKVGGRQPHRRSLGRVFSMYRTYDQLVSVSEHLTALNREELAEFAPKYHFHTVRNLPDQGRFAQLRREGAVADEVAEGEPEPDWLRALTGDTRTVRRFVSVGRLSTEKNHARLIRAFADVHADHPGTQLFIVGGGPLEAELRAQIAAAGLGHAVFLTGAQHNPIGIMDACDCFVLSSEYEGQPMVLLEAAQCELSIVTTAFASARGALPGETMLIVDKDDTALAEGMRAFLRGDVAPSTIDIAQYVAATRGQFAALIPPRSS</sequence>
<dbReference type="CDD" id="cd03811">
    <property type="entry name" value="GT4_GT28_WabH-like"/>
    <property type="match status" value="1"/>
</dbReference>
<keyword evidence="6" id="KW-0472">Membrane</keyword>
<protein>
    <submittedName>
        <fullName evidence="8">CDP-glycerol glycerophosphotransferase family protein</fullName>
    </submittedName>
</protein>
<dbReference type="PANTHER" id="PTHR37316:SF3">
    <property type="entry name" value="TEICHOIC ACID GLYCEROL-PHOSPHATE TRANSFERASE"/>
    <property type="match status" value="1"/>
</dbReference>
<dbReference type="Pfam" id="PF00534">
    <property type="entry name" value="Glycos_transf_1"/>
    <property type="match status" value="1"/>
</dbReference>
<dbReference type="Proteomes" id="UP001596507">
    <property type="component" value="Unassembled WGS sequence"/>
</dbReference>
<dbReference type="PANTHER" id="PTHR37316">
    <property type="entry name" value="TEICHOIC ACID GLYCEROL-PHOSPHATE PRIMASE"/>
    <property type="match status" value="1"/>
</dbReference>
<accession>A0ABW2HDL3</accession>
<dbReference type="Gene3D" id="3.40.50.12580">
    <property type="match status" value="1"/>
</dbReference>
<dbReference type="RefSeq" id="WP_262873472.1">
    <property type="nucleotide sequence ID" value="NZ_BAABKW010000002.1"/>
</dbReference>
<name>A0ABW2HDL3_9MICO</name>
<keyword evidence="5" id="KW-0777">Teichoic acid biosynthesis</keyword>
<dbReference type="EMBL" id="JBHTBE010000001">
    <property type="protein sequence ID" value="MFC7268581.1"/>
    <property type="molecule type" value="Genomic_DNA"/>
</dbReference>
<proteinExistence type="inferred from homology"/>
<evidence type="ECO:0000256" key="6">
    <source>
        <dbReference type="ARBA" id="ARBA00023136"/>
    </source>
</evidence>
<evidence type="ECO:0000256" key="1">
    <source>
        <dbReference type="ARBA" id="ARBA00004202"/>
    </source>
</evidence>
<organism evidence="8 9">
    <name type="scientific">Microbacterium fluvii</name>
    <dbReference type="NCBI Taxonomy" id="415215"/>
    <lineage>
        <taxon>Bacteria</taxon>
        <taxon>Bacillati</taxon>
        <taxon>Actinomycetota</taxon>
        <taxon>Actinomycetes</taxon>
        <taxon>Micrococcales</taxon>
        <taxon>Microbacteriaceae</taxon>
        <taxon>Microbacterium</taxon>
    </lineage>
</organism>
<evidence type="ECO:0000256" key="3">
    <source>
        <dbReference type="ARBA" id="ARBA00022475"/>
    </source>
</evidence>
<evidence type="ECO:0000256" key="4">
    <source>
        <dbReference type="ARBA" id="ARBA00022679"/>
    </source>
</evidence>
<keyword evidence="9" id="KW-1185">Reference proteome</keyword>
<gene>
    <name evidence="8" type="ORF">ACFQRL_06395</name>
</gene>
<evidence type="ECO:0000256" key="2">
    <source>
        <dbReference type="ARBA" id="ARBA00010488"/>
    </source>
</evidence>
<reference evidence="9" key="1">
    <citation type="journal article" date="2019" name="Int. J. Syst. Evol. Microbiol.">
        <title>The Global Catalogue of Microorganisms (GCM) 10K type strain sequencing project: providing services to taxonomists for standard genome sequencing and annotation.</title>
        <authorList>
            <consortium name="The Broad Institute Genomics Platform"/>
            <consortium name="The Broad Institute Genome Sequencing Center for Infectious Disease"/>
            <person name="Wu L."/>
            <person name="Ma J."/>
        </authorList>
    </citation>
    <scope>NUCLEOTIDE SEQUENCE [LARGE SCALE GENOMIC DNA]</scope>
    <source>
        <strain evidence="9">CGMCC 1.15772</strain>
    </source>
</reference>
<comment type="caution">
    <text evidence="8">The sequence shown here is derived from an EMBL/GenBank/DDBJ whole genome shotgun (WGS) entry which is preliminary data.</text>
</comment>
<keyword evidence="3" id="KW-1003">Cell membrane</keyword>
<dbReference type="InterPro" id="IPR001296">
    <property type="entry name" value="Glyco_trans_1"/>
</dbReference>
<evidence type="ECO:0000313" key="8">
    <source>
        <dbReference type="EMBL" id="MFC7268581.1"/>
    </source>
</evidence>
<comment type="similarity">
    <text evidence="2">Belongs to the CDP-glycerol glycerophosphotransferase family.</text>
</comment>
<evidence type="ECO:0000313" key="9">
    <source>
        <dbReference type="Proteomes" id="UP001596507"/>
    </source>
</evidence>
<dbReference type="Pfam" id="PF04464">
    <property type="entry name" value="Glyphos_transf"/>
    <property type="match status" value="1"/>
</dbReference>
<dbReference type="InterPro" id="IPR007554">
    <property type="entry name" value="Glycerophosphate_synth"/>
</dbReference>
<dbReference type="InterPro" id="IPR051612">
    <property type="entry name" value="Teichoic_Acid_Biosynth"/>
</dbReference>
<comment type="subcellular location">
    <subcellularLocation>
        <location evidence="1">Cell membrane</location>
        <topology evidence="1">Peripheral membrane protein</topology>
    </subcellularLocation>
</comment>
<dbReference type="Gene3D" id="3.40.50.11820">
    <property type="match status" value="1"/>
</dbReference>
<dbReference type="InterPro" id="IPR043149">
    <property type="entry name" value="TagF_N"/>
</dbReference>
<dbReference type="InterPro" id="IPR043148">
    <property type="entry name" value="TagF_C"/>
</dbReference>
<dbReference type="Gene3D" id="3.40.50.2000">
    <property type="entry name" value="Glycogen Phosphorylase B"/>
    <property type="match status" value="2"/>
</dbReference>